<proteinExistence type="predicted"/>
<reference evidence="2 3" key="1">
    <citation type="submission" date="2023-03" db="EMBL/GenBank/DDBJ databases">
        <title>Paludisphaera mucosa sp. nov. a novel planctomycete from northern fen.</title>
        <authorList>
            <person name="Ivanova A."/>
        </authorList>
    </citation>
    <scope>NUCLEOTIDE SEQUENCE [LARGE SCALE GENOMIC DNA]</scope>
    <source>
        <strain evidence="2 3">Pla2</strain>
    </source>
</reference>
<feature type="region of interest" description="Disordered" evidence="1">
    <location>
        <begin position="371"/>
        <end position="437"/>
    </location>
</feature>
<evidence type="ECO:0000313" key="3">
    <source>
        <dbReference type="Proteomes" id="UP001216907"/>
    </source>
</evidence>
<feature type="compositionally biased region" description="Pro residues" evidence="1">
    <location>
        <begin position="374"/>
        <end position="385"/>
    </location>
</feature>
<dbReference type="InterPro" id="IPR036086">
    <property type="entry name" value="ParB/Sulfiredoxin_sf"/>
</dbReference>
<dbReference type="EMBL" id="JARRAG010000002">
    <property type="protein sequence ID" value="MDG3007574.1"/>
    <property type="molecule type" value="Genomic_DNA"/>
</dbReference>
<evidence type="ECO:0008006" key="4">
    <source>
        <dbReference type="Google" id="ProtNLM"/>
    </source>
</evidence>
<evidence type="ECO:0000256" key="1">
    <source>
        <dbReference type="SAM" id="MobiDB-lite"/>
    </source>
</evidence>
<feature type="compositionally biased region" description="Basic and acidic residues" evidence="1">
    <location>
        <begin position="388"/>
        <end position="406"/>
    </location>
</feature>
<protein>
    <recommendedName>
        <fullName evidence="4">ParB/Sulfiredoxin domain-containing protein</fullName>
    </recommendedName>
</protein>
<accession>A0ABT6FJA1</accession>
<keyword evidence="3" id="KW-1185">Reference proteome</keyword>
<dbReference type="SUPFAM" id="SSF110849">
    <property type="entry name" value="ParB/Sulfiredoxin"/>
    <property type="match status" value="1"/>
</dbReference>
<comment type="caution">
    <text evidence="2">The sequence shown here is derived from an EMBL/GenBank/DDBJ whole genome shotgun (WGS) entry which is preliminary data.</text>
</comment>
<organism evidence="2 3">
    <name type="scientific">Paludisphaera mucosa</name>
    <dbReference type="NCBI Taxonomy" id="3030827"/>
    <lineage>
        <taxon>Bacteria</taxon>
        <taxon>Pseudomonadati</taxon>
        <taxon>Planctomycetota</taxon>
        <taxon>Planctomycetia</taxon>
        <taxon>Isosphaerales</taxon>
        <taxon>Isosphaeraceae</taxon>
        <taxon>Paludisphaera</taxon>
    </lineage>
</organism>
<name>A0ABT6FJA1_9BACT</name>
<gene>
    <name evidence="2" type="ORF">PZE19_27745</name>
</gene>
<dbReference type="RefSeq" id="WP_277863852.1">
    <property type="nucleotide sequence ID" value="NZ_JARRAG010000002.1"/>
</dbReference>
<sequence>MAKAEETEPAEKIVPYSTLQAVASISVPLSKIVVGSEDYANRDKKDYDVDCPRMVSLKDSIGTVKNISNLLRVIKDGDTYVVVGGRSRWTVLKHLAELADCPKFTADMLVPVIVVQGSKLDLLVDALQDNLARSGLDEHHIFRAVCRLFDEGADPQWVKKSCGTPETTFQNHRRVYRNKFALDFVNDGSVGFTLMNRMLEAAEGGIAGGVKLLETNLTHRIMAIKAQIFLKADKAVSVGKKLPDSLSLPKNRVAKHLGEAWVESARRGKPLPAEADYKHGACVERDPKTNVAKLVIPGISVTIAEPEYDKLATVLEALCAALTEVGPMFTALAAGRAKMLGVEVQKSNARDALSKAFNIGADAFKHVKIAKPADPSPADPAPAPAKPENLDQAHARVGVEERHPESSDPVALQADARPLDKSLVEESEDAEQPAYDA</sequence>
<evidence type="ECO:0000313" key="2">
    <source>
        <dbReference type="EMBL" id="MDG3007574.1"/>
    </source>
</evidence>
<dbReference type="Proteomes" id="UP001216907">
    <property type="component" value="Unassembled WGS sequence"/>
</dbReference>